<dbReference type="EMBL" id="HG792015">
    <property type="protein sequence ID" value="CDM28593.1"/>
    <property type="molecule type" value="Genomic_DNA"/>
</dbReference>
<evidence type="ECO:0000313" key="2">
    <source>
        <dbReference type="Proteomes" id="UP000030686"/>
    </source>
</evidence>
<evidence type="ECO:0000313" key="1">
    <source>
        <dbReference type="EMBL" id="CDM28593.1"/>
    </source>
</evidence>
<dbReference type="STRING" id="1365484.W6PWF3"/>
<accession>W6PWF3</accession>
<gene>
    <name evidence="1" type="ORF">PROQFM164_S01g002404</name>
</gene>
<keyword evidence="2" id="KW-1185">Reference proteome</keyword>
<reference evidence="1" key="1">
    <citation type="journal article" date="2014" name="Nat. Commun.">
        <title>Multiple recent horizontal transfers of a large genomic region in cheese making fungi.</title>
        <authorList>
            <person name="Cheeseman K."/>
            <person name="Ropars J."/>
            <person name="Renault P."/>
            <person name="Dupont J."/>
            <person name="Gouzy J."/>
            <person name="Branca A."/>
            <person name="Abraham A.L."/>
            <person name="Ceppi M."/>
            <person name="Conseiller E."/>
            <person name="Debuchy R."/>
            <person name="Malagnac F."/>
            <person name="Goarin A."/>
            <person name="Silar P."/>
            <person name="Lacoste S."/>
            <person name="Sallet E."/>
            <person name="Bensimon A."/>
            <person name="Giraud T."/>
            <person name="Brygoo Y."/>
        </authorList>
    </citation>
    <scope>NUCLEOTIDE SEQUENCE [LARGE SCALE GENOMIC DNA]</scope>
    <source>
        <strain evidence="1">FM164</strain>
    </source>
</reference>
<proteinExistence type="predicted"/>
<dbReference type="AlphaFoldDB" id="W6PWF3"/>
<protein>
    <submittedName>
        <fullName evidence="1">Genomic scaffold, ProqFM164S01</fullName>
    </submittedName>
</protein>
<organism evidence="1 2">
    <name type="scientific">Penicillium roqueforti (strain FM164)</name>
    <dbReference type="NCBI Taxonomy" id="1365484"/>
    <lineage>
        <taxon>Eukaryota</taxon>
        <taxon>Fungi</taxon>
        <taxon>Dikarya</taxon>
        <taxon>Ascomycota</taxon>
        <taxon>Pezizomycotina</taxon>
        <taxon>Eurotiomycetes</taxon>
        <taxon>Eurotiomycetidae</taxon>
        <taxon>Eurotiales</taxon>
        <taxon>Aspergillaceae</taxon>
        <taxon>Penicillium</taxon>
    </lineage>
</organism>
<dbReference type="Proteomes" id="UP000030686">
    <property type="component" value="Unassembled WGS sequence"/>
</dbReference>
<name>W6PWF3_PENRF</name>
<dbReference type="OrthoDB" id="3549294at2759"/>
<sequence length="78" mass="9324">MGYIADRVEGRLPQPNNQSLVQIDIGHDASVEEVRWWQAILGSDDRWDATVKYNGHIYLSYGRFRQRRWNSTWPLRMF</sequence>